<dbReference type="RefSeq" id="WP_052716684.1">
    <property type="nucleotide sequence ID" value="NZ_KQ033912.1"/>
</dbReference>
<feature type="domain" description="Glycosyl hydrolase family 95 catalytic" evidence="4">
    <location>
        <begin position="306"/>
        <end position="711"/>
    </location>
</feature>
<gene>
    <name evidence="5" type="ORF">HMPREF1535_02071</name>
</gene>
<dbReference type="Gene3D" id="2.60.40.1180">
    <property type="entry name" value="Golgi alpha-mannosidase II"/>
    <property type="match status" value="1"/>
</dbReference>
<feature type="signal peptide" evidence="1">
    <location>
        <begin position="1"/>
        <end position="19"/>
    </location>
</feature>
<reference evidence="5 6" key="1">
    <citation type="submission" date="2013-04" db="EMBL/GenBank/DDBJ databases">
        <title>The Genome Sequence of Parabacteroides goldsteinii DSM 19448.</title>
        <authorList>
            <consortium name="The Broad Institute Genomics Platform"/>
            <person name="Earl A."/>
            <person name="Ward D."/>
            <person name="Feldgarden M."/>
            <person name="Gevers D."/>
            <person name="Martens E."/>
            <person name="Sakamoto M."/>
            <person name="Benno Y."/>
            <person name="Song Y."/>
            <person name="Liu C."/>
            <person name="Lee J."/>
            <person name="Bolanos M."/>
            <person name="Vaisanen M.L."/>
            <person name="Finegold S.M."/>
            <person name="Walker B."/>
            <person name="Young S."/>
            <person name="Zeng Q."/>
            <person name="Gargeya S."/>
            <person name="Fitzgerald M."/>
            <person name="Haas B."/>
            <person name="Abouelleil A."/>
            <person name="Allen A.W."/>
            <person name="Alvarado L."/>
            <person name="Arachchi H.M."/>
            <person name="Berlin A.M."/>
            <person name="Chapman S.B."/>
            <person name="Gainer-Dewar J."/>
            <person name="Goldberg J."/>
            <person name="Griggs A."/>
            <person name="Gujja S."/>
            <person name="Hansen M."/>
            <person name="Howarth C."/>
            <person name="Imamovic A."/>
            <person name="Ireland A."/>
            <person name="Larimer J."/>
            <person name="McCowan C."/>
            <person name="Murphy C."/>
            <person name="Pearson M."/>
            <person name="Poon T.W."/>
            <person name="Priest M."/>
            <person name="Roberts A."/>
            <person name="Saif S."/>
            <person name="Shea T."/>
            <person name="Sisk P."/>
            <person name="Sykes S."/>
            <person name="Wortman J."/>
            <person name="Nusbaum C."/>
            <person name="Birren B."/>
        </authorList>
    </citation>
    <scope>NUCLEOTIDE SEQUENCE [LARGE SCALE GENOMIC DNA]</scope>
    <source>
        <strain evidence="5 6">DSM 19448</strain>
    </source>
</reference>
<dbReference type="HOGENOM" id="CLU_004617_2_2_10"/>
<proteinExistence type="predicted"/>
<dbReference type="EMBL" id="AQHV01000011">
    <property type="protein sequence ID" value="KKB56098.1"/>
    <property type="molecule type" value="Genomic_DNA"/>
</dbReference>
<dbReference type="SUPFAM" id="SSF48208">
    <property type="entry name" value="Six-hairpin glycosidases"/>
    <property type="match status" value="1"/>
</dbReference>
<dbReference type="STRING" id="927665.HMPREF1535_02071"/>
<accession>A0A0F5JEF5</accession>
<dbReference type="GO" id="GO:0004560">
    <property type="term" value="F:alpha-L-fucosidase activity"/>
    <property type="evidence" value="ECO:0007669"/>
    <property type="project" value="InterPro"/>
</dbReference>
<sequence length="797" mass="89422">MNKLIGGILLLMFTSSAVAFSGKPKTVPHTSIFHMNKPAENWNEAIPIGNGRLGGMVWGGIKQERIQTNDDTFWSGEPRNVQNPGAAQYLPEIRQLLIDQKHSEAQKLINSKMLGPNNQSYMPLTDIVLDFPSGDFTDYHRELDMNRGIVTVSYRQGGVGFVREIFASYPDQTIVMRIKSEKPRSITFDATLSSKVNHTVRIDEAAQQVIIDGQAPQNVNPEYNGFSLPTYQEGHGMRFQGRLVVDNKGGKVGAADNKLKVSGADEVTICFVAATSFNGFDKDPYKEGKDEKRLCRDYTKKIKGKSFSKLLKAHVNDYSALFGRVSIDLGYEEQASSPINERIRNYAKQQDFSFAGLYFQFGRYLLISSSRPGSQPANLQGIWNDALQPGWSSNWTINCNTQINYWPAEVVNLSELHQPLFDLIRESSIDGAKTARNLYNSRGWMAHHNIDLWRTTWPVGGSGLWAIFQTGGAWLCHHIWEHYQFTQDKDFLNENFDLLRDASLFYVDCLQPDKDGYLVTNPSESFENSYIDPAGFKGWACMGSAQDMQIIRSLMQNTMKAAEIIDSNDPAIAEIKEVYTKLPPMRISPSTGELQEWNDDWKPAYPHNGQVGHGWGFAAGNLITLRGTPELAEAFKKTIINRQPGMSYNSGSWTGVFPSMYWARFEEGDSAMKVINRHFAMALYPNFTCKFTKFWEIDGNLGITATIAEMLLQSHAGEISLLPALPAVYPKGKVTGLRARGGYEVDMQWTDGKLTKAVIRSVKGKGSVSIRYKDAVKVIDFSSNKRVELSSSDFKMI</sequence>
<evidence type="ECO:0000259" key="4">
    <source>
        <dbReference type="Pfam" id="PF22124"/>
    </source>
</evidence>
<dbReference type="PANTHER" id="PTHR31084:SF0">
    <property type="entry name" value="ALPHA-L-FUCOSIDASE 2"/>
    <property type="match status" value="1"/>
</dbReference>
<dbReference type="InterPro" id="IPR013780">
    <property type="entry name" value="Glyco_hydro_b"/>
</dbReference>
<keyword evidence="1" id="KW-0732">Signal</keyword>
<dbReference type="GO" id="GO:0005975">
    <property type="term" value="P:carbohydrate metabolic process"/>
    <property type="evidence" value="ECO:0007669"/>
    <property type="project" value="InterPro"/>
</dbReference>
<dbReference type="InterPro" id="IPR054363">
    <property type="entry name" value="GH95_cat"/>
</dbReference>
<organism evidence="5 6">
    <name type="scientific">Parabacteroides goldsteinii DSM 19448 = WAL 12034</name>
    <dbReference type="NCBI Taxonomy" id="927665"/>
    <lineage>
        <taxon>Bacteria</taxon>
        <taxon>Pseudomonadati</taxon>
        <taxon>Bacteroidota</taxon>
        <taxon>Bacteroidia</taxon>
        <taxon>Bacteroidales</taxon>
        <taxon>Tannerellaceae</taxon>
        <taxon>Parabacteroides</taxon>
    </lineage>
</organism>
<dbReference type="Pfam" id="PF21307">
    <property type="entry name" value="Glyco_hydro_95_C"/>
    <property type="match status" value="1"/>
</dbReference>
<name>A0A0F5JEF5_9BACT</name>
<dbReference type="Gene3D" id="2.70.98.50">
    <property type="entry name" value="putative glycoside hydrolase family protein from bacillus halodurans"/>
    <property type="match status" value="1"/>
</dbReference>
<dbReference type="AlphaFoldDB" id="A0A0F5JEF5"/>
<evidence type="ECO:0000259" key="2">
    <source>
        <dbReference type="Pfam" id="PF14498"/>
    </source>
</evidence>
<protein>
    <submittedName>
        <fullName evidence="5">Uncharacterized protein</fullName>
    </submittedName>
</protein>
<evidence type="ECO:0000313" key="5">
    <source>
        <dbReference type="EMBL" id="KKB56098.1"/>
    </source>
</evidence>
<dbReference type="PIRSF" id="PIRSF007663">
    <property type="entry name" value="UCP007663"/>
    <property type="match status" value="1"/>
</dbReference>
<dbReference type="PATRIC" id="fig|927665.4.peg.2123"/>
<feature type="domain" description="Glycosyl hydrolase family 95 N-terminal" evidence="2">
    <location>
        <begin position="35"/>
        <end position="278"/>
    </location>
</feature>
<evidence type="ECO:0000313" key="6">
    <source>
        <dbReference type="Proteomes" id="UP000033047"/>
    </source>
</evidence>
<feature type="domain" description="Alpha fucosidase A-like C-terminal" evidence="3">
    <location>
        <begin position="713"/>
        <end position="789"/>
    </location>
</feature>
<evidence type="ECO:0000256" key="1">
    <source>
        <dbReference type="SAM" id="SignalP"/>
    </source>
</evidence>
<dbReference type="Pfam" id="PF14498">
    <property type="entry name" value="Glyco_hyd_65N_2"/>
    <property type="match status" value="1"/>
</dbReference>
<feature type="chain" id="PRO_5002489170" evidence="1">
    <location>
        <begin position="20"/>
        <end position="797"/>
    </location>
</feature>
<dbReference type="Pfam" id="PF22124">
    <property type="entry name" value="Glyco_hydro_95_cat"/>
    <property type="match status" value="1"/>
</dbReference>
<dbReference type="InterPro" id="IPR016518">
    <property type="entry name" value="Alpha-L-fucosidase"/>
</dbReference>
<dbReference type="InterPro" id="IPR008928">
    <property type="entry name" value="6-hairpin_glycosidase_sf"/>
</dbReference>
<evidence type="ECO:0000259" key="3">
    <source>
        <dbReference type="Pfam" id="PF21307"/>
    </source>
</evidence>
<dbReference type="Proteomes" id="UP000033047">
    <property type="component" value="Unassembled WGS sequence"/>
</dbReference>
<dbReference type="InterPro" id="IPR027414">
    <property type="entry name" value="GH95_N_dom"/>
</dbReference>
<comment type="caution">
    <text evidence="5">The sequence shown here is derived from an EMBL/GenBank/DDBJ whole genome shotgun (WGS) entry which is preliminary data.</text>
</comment>
<dbReference type="InterPro" id="IPR049053">
    <property type="entry name" value="AFCA-like_C"/>
</dbReference>
<dbReference type="PANTHER" id="PTHR31084">
    <property type="entry name" value="ALPHA-L-FUCOSIDASE 2"/>
    <property type="match status" value="1"/>
</dbReference>